<evidence type="ECO:0000313" key="1">
    <source>
        <dbReference type="EMBL" id="KAJ7714378.1"/>
    </source>
</evidence>
<dbReference type="InterPro" id="IPR032675">
    <property type="entry name" value="LRR_dom_sf"/>
</dbReference>
<sequence>MLHVPIEITILHLPNELLTNIGGNLHWFQLRNMRLSCKTLCDAMDPSFHKCFILNGSAVVLKLPESLRLFEDMAKGRSKWPQYAKEVVVRTGSKTLEKQIYSSWVGPFQYTELLEMALRSMKNICTVSWRVSNKDVPWICEALQRTLPFIPLLAKLNISIDIQSRNAEVCIAGVSGLKHLKINDWGQRCPLGPQVSDIVAQSPELTSLHLPGHRSYSVVWPVFNSAISKSVRLTQLTTHTVATELLTYLASYSGLEMLALNGVDAGNRQASDELAYCFFTTVLPHHAETLVNLSCTAGYESNWSFGTHNVASLLSLHRLQRLRVSVNAADVFDPINRTQRKRNMKTIDNNVHLLLRSVHHLPSLECVSITYGAAQGNRNARCGNPRQTHAKLMEEGIQISVEAFKTEVPSALQVWAPGGIYHQVNIFDEQVCAESTGSHRQIFAYRHPASPNSGISPPTLIDC</sequence>
<gene>
    <name evidence="1" type="ORF">B0H16DRAFT_1618785</name>
</gene>
<comment type="caution">
    <text evidence="1">The sequence shown here is derived from an EMBL/GenBank/DDBJ whole genome shotgun (WGS) entry which is preliminary data.</text>
</comment>
<keyword evidence="2" id="KW-1185">Reference proteome</keyword>
<dbReference type="EMBL" id="JARKIB010000326">
    <property type="protein sequence ID" value="KAJ7714378.1"/>
    <property type="molecule type" value="Genomic_DNA"/>
</dbReference>
<protein>
    <recommendedName>
        <fullName evidence="3">F-box domain-containing protein</fullName>
    </recommendedName>
</protein>
<dbReference type="Gene3D" id="3.80.10.10">
    <property type="entry name" value="Ribonuclease Inhibitor"/>
    <property type="match status" value="1"/>
</dbReference>
<dbReference type="AlphaFoldDB" id="A0AAD7H8G7"/>
<organism evidence="1 2">
    <name type="scientific">Mycena metata</name>
    <dbReference type="NCBI Taxonomy" id="1033252"/>
    <lineage>
        <taxon>Eukaryota</taxon>
        <taxon>Fungi</taxon>
        <taxon>Dikarya</taxon>
        <taxon>Basidiomycota</taxon>
        <taxon>Agaricomycotina</taxon>
        <taxon>Agaricomycetes</taxon>
        <taxon>Agaricomycetidae</taxon>
        <taxon>Agaricales</taxon>
        <taxon>Marasmiineae</taxon>
        <taxon>Mycenaceae</taxon>
        <taxon>Mycena</taxon>
    </lineage>
</organism>
<reference evidence="1" key="1">
    <citation type="submission" date="2023-03" db="EMBL/GenBank/DDBJ databases">
        <title>Massive genome expansion in bonnet fungi (Mycena s.s.) driven by repeated elements and novel gene families across ecological guilds.</title>
        <authorList>
            <consortium name="Lawrence Berkeley National Laboratory"/>
            <person name="Harder C.B."/>
            <person name="Miyauchi S."/>
            <person name="Viragh M."/>
            <person name="Kuo A."/>
            <person name="Thoen E."/>
            <person name="Andreopoulos B."/>
            <person name="Lu D."/>
            <person name="Skrede I."/>
            <person name="Drula E."/>
            <person name="Henrissat B."/>
            <person name="Morin E."/>
            <person name="Kohler A."/>
            <person name="Barry K."/>
            <person name="LaButti K."/>
            <person name="Morin E."/>
            <person name="Salamov A."/>
            <person name="Lipzen A."/>
            <person name="Mereny Z."/>
            <person name="Hegedus B."/>
            <person name="Baldrian P."/>
            <person name="Stursova M."/>
            <person name="Weitz H."/>
            <person name="Taylor A."/>
            <person name="Grigoriev I.V."/>
            <person name="Nagy L.G."/>
            <person name="Martin F."/>
            <person name="Kauserud H."/>
        </authorList>
    </citation>
    <scope>NUCLEOTIDE SEQUENCE</scope>
    <source>
        <strain evidence="1">CBHHK182m</strain>
    </source>
</reference>
<dbReference type="Proteomes" id="UP001215598">
    <property type="component" value="Unassembled WGS sequence"/>
</dbReference>
<evidence type="ECO:0008006" key="3">
    <source>
        <dbReference type="Google" id="ProtNLM"/>
    </source>
</evidence>
<name>A0AAD7H8G7_9AGAR</name>
<evidence type="ECO:0000313" key="2">
    <source>
        <dbReference type="Proteomes" id="UP001215598"/>
    </source>
</evidence>
<proteinExistence type="predicted"/>
<accession>A0AAD7H8G7</accession>